<dbReference type="HAMAP" id="MF_00048">
    <property type="entry name" value="UPF0102"/>
    <property type="match status" value="1"/>
</dbReference>
<keyword evidence="4" id="KW-1185">Reference proteome</keyword>
<evidence type="ECO:0000313" key="4">
    <source>
        <dbReference type="Proteomes" id="UP000198923"/>
    </source>
</evidence>
<evidence type="ECO:0000256" key="2">
    <source>
        <dbReference type="HAMAP-Rule" id="MF_00048"/>
    </source>
</evidence>
<accession>A0A1G7VEE9</accession>
<evidence type="ECO:0000313" key="3">
    <source>
        <dbReference type="EMBL" id="SDG58124.1"/>
    </source>
</evidence>
<name>A0A1G7VEE9_9ACTN</name>
<dbReference type="PANTHER" id="PTHR34039:SF1">
    <property type="entry name" value="UPF0102 PROTEIN YRAN"/>
    <property type="match status" value="1"/>
</dbReference>
<keyword evidence="3" id="KW-0540">Nuclease</keyword>
<dbReference type="RefSeq" id="WP_093169633.1">
    <property type="nucleotide sequence ID" value="NZ_FNCN01000005.1"/>
</dbReference>
<dbReference type="Gene3D" id="3.40.1350.10">
    <property type="match status" value="1"/>
</dbReference>
<dbReference type="AlphaFoldDB" id="A0A1G7VEE9"/>
<dbReference type="InterPro" id="IPR011856">
    <property type="entry name" value="tRNA_endonuc-like_dom_sf"/>
</dbReference>
<organism evidence="3 4">
    <name type="scientific">Sinosporangium album</name>
    <dbReference type="NCBI Taxonomy" id="504805"/>
    <lineage>
        <taxon>Bacteria</taxon>
        <taxon>Bacillati</taxon>
        <taxon>Actinomycetota</taxon>
        <taxon>Actinomycetes</taxon>
        <taxon>Streptosporangiales</taxon>
        <taxon>Streptosporangiaceae</taxon>
        <taxon>Sinosporangium</taxon>
    </lineage>
</organism>
<dbReference type="OrthoDB" id="9794876at2"/>
<sequence length="125" mass="13699">MAAKDVLGRDGEQVAVDYLVSNGMQILDRNWRCRYGEIDVVALDRGSLVVVEVKTRSGRTHGTAFESVTPAKVARLRALAAKWAYARRLKGGVGGRTAFDAIRVDVVALERVANTYSLRHERGVA</sequence>
<proteinExistence type="inferred from homology"/>
<reference evidence="3 4" key="1">
    <citation type="submission" date="2016-10" db="EMBL/GenBank/DDBJ databases">
        <authorList>
            <person name="de Groot N.N."/>
        </authorList>
    </citation>
    <scope>NUCLEOTIDE SEQUENCE [LARGE SCALE GENOMIC DNA]</scope>
    <source>
        <strain evidence="3 4">CPCC 201354</strain>
    </source>
</reference>
<dbReference type="InterPro" id="IPR011335">
    <property type="entry name" value="Restrct_endonuc-II-like"/>
</dbReference>
<dbReference type="GO" id="GO:0003676">
    <property type="term" value="F:nucleic acid binding"/>
    <property type="evidence" value="ECO:0007669"/>
    <property type="project" value="InterPro"/>
</dbReference>
<evidence type="ECO:0000256" key="1">
    <source>
        <dbReference type="ARBA" id="ARBA00006738"/>
    </source>
</evidence>
<gene>
    <name evidence="3" type="ORF">SAMN05421505_105237</name>
</gene>
<keyword evidence="3" id="KW-0255">Endonuclease</keyword>
<dbReference type="NCBIfam" id="NF009154">
    <property type="entry name" value="PRK12497.3-3"/>
    <property type="match status" value="1"/>
</dbReference>
<comment type="similarity">
    <text evidence="1 2">Belongs to the UPF0102 family.</text>
</comment>
<dbReference type="PANTHER" id="PTHR34039">
    <property type="entry name" value="UPF0102 PROTEIN YRAN"/>
    <property type="match status" value="1"/>
</dbReference>
<dbReference type="SUPFAM" id="SSF52980">
    <property type="entry name" value="Restriction endonuclease-like"/>
    <property type="match status" value="1"/>
</dbReference>
<dbReference type="InterPro" id="IPR003509">
    <property type="entry name" value="UPF0102_YraN-like"/>
</dbReference>
<dbReference type="Proteomes" id="UP000198923">
    <property type="component" value="Unassembled WGS sequence"/>
</dbReference>
<dbReference type="Pfam" id="PF02021">
    <property type="entry name" value="UPF0102"/>
    <property type="match status" value="1"/>
</dbReference>
<protein>
    <recommendedName>
        <fullName evidence="2">UPF0102 protein SAMN05421505_105237</fullName>
    </recommendedName>
</protein>
<dbReference type="NCBIfam" id="NF009150">
    <property type="entry name" value="PRK12497.1-3"/>
    <property type="match status" value="1"/>
</dbReference>
<dbReference type="EMBL" id="FNCN01000005">
    <property type="protein sequence ID" value="SDG58124.1"/>
    <property type="molecule type" value="Genomic_DNA"/>
</dbReference>
<dbReference type="GO" id="GO:0004519">
    <property type="term" value="F:endonuclease activity"/>
    <property type="evidence" value="ECO:0007669"/>
    <property type="project" value="UniProtKB-KW"/>
</dbReference>
<keyword evidence="3" id="KW-0378">Hydrolase</keyword>
<dbReference type="STRING" id="504805.SAMN05421505_105237"/>
<dbReference type="CDD" id="cd20736">
    <property type="entry name" value="PoNe_Nuclease"/>
    <property type="match status" value="1"/>
</dbReference>